<evidence type="ECO:0000256" key="1">
    <source>
        <dbReference type="ARBA" id="ARBA00023157"/>
    </source>
</evidence>
<dbReference type="Pfam" id="PF00089">
    <property type="entry name" value="Trypsin"/>
    <property type="match status" value="1"/>
</dbReference>
<feature type="region of interest" description="Disordered" evidence="4">
    <location>
        <begin position="1492"/>
        <end position="1538"/>
    </location>
</feature>
<dbReference type="Gene3D" id="4.10.400.10">
    <property type="entry name" value="Low-density Lipoprotein Receptor"/>
    <property type="match status" value="7"/>
</dbReference>
<dbReference type="InterPro" id="IPR001254">
    <property type="entry name" value="Trypsin_dom"/>
</dbReference>
<evidence type="ECO:0000256" key="4">
    <source>
        <dbReference type="SAM" id="MobiDB-lite"/>
    </source>
</evidence>
<dbReference type="Gene3D" id="2.40.10.10">
    <property type="entry name" value="Trypsin-like serine proteases"/>
    <property type="match status" value="3"/>
</dbReference>
<accession>A0ABM5I5D1</accession>
<feature type="disulfide bond" evidence="2">
    <location>
        <begin position="1763"/>
        <end position="1778"/>
    </location>
</feature>
<dbReference type="PROSITE" id="PS50240">
    <property type="entry name" value="TRYPSIN_DOM"/>
    <property type="match status" value="2"/>
</dbReference>
<dbReference type="InterPro" id="IPR033116">
    <property type="entry name" value="TRYPSIN_SER"/>
</dbReference>
<feature type="disulfide bond" evidence="2">
    <location>
        <begin position="1801"/>
        <end position="1816"/>
    </location>
</feature>
<evidence type="ECO:0000256" key="5">
    <source>
        <dbReference type="SAM" id="Phobius"/>
    </source>
</evidence>
<dbReference type="InterPro" id="IPR036055">
    <property type="entry name" value="LDL_receptor-like_sf"/>
</dbReference>
<dbReference type="InterPro" id="IPR009003">
    <property type="entry name" value="Peptidase_S1_PA"/>
</dbReference>
<feature type="disulfide bond" evidence="2">
    <location>
        <begin position="995"/>
        <end position="1010"/>
    </location>
</feature>
<keyword evidence="1 2" id="KW-1015">Disulfide bond</keyword>
<evidence type="ECO:0000256" key="3">
    <source>
        <dbReference type="RuleBase" id="RU363034"/>
    </source>
</evidence>
<feature type="domain" description="Peptidase S1" evidence="6">
    <location>
        <begin position="1151"/>
        <end position="1389"/>
    </location>
</feature>
<feature type="compositionally biased region" description="Low complexity" evidence="4">
    <location>
        <begin position="832"/>
        <end position="853"/>
    </location>
</feature>
<protein>
    <recommendedName>
        <fullName evidence="6">Peptidase S1 domain-containing protein</fullName>
    </recommendedName>
</protein>
<keyword evidence="3" id="KW-0720">Serine protease</keyword>
<feature type="region of interest" description="Disordered" evidence="4">
    <location>
        <begin position="694"/>
        <end position="713"/>
    </location>
</feature>
<keyword evidence="3" id="KW-0645">Protease</keyword>
<feature type="compositionally biased region" description="Gly residues" evidence="4">
    <location>
        <begin position="792"/>
        <end position="805"/>
    </location>
</feature>
<feature type="domain" description="Peptidase S1" evidence="6">
    <location>
        <begin position="2032"/>
        <end position="2302"/>
    </location>
</feature>
<proteinExistence type="predicted"/>
<dbReference type="Proteomes" id="UP001652680">
    <property type="component" value="Unassembled WGS sequence"/>
</dbReference>
<sequence length="2621" mass="293116">MNYNMDELEATRLLRHPRRWWSNGFSKRILAISVLVIIVLLFSLIYHGLVVERIDRVQQIAALNARHQLLFNQPFEEDQSALIVSPQTLHFKLLDDDKNKAMDESKNIRRKHLKRMLVKFRLQKKHRTRRELSSWKMLDPIQMEANLQNLYSKLRNKRAREALNQLEHEYVRCKKQTPHDCMSAFLRMYKMAMEVTEKMEKMKAIMREQQPNLESSSRESYEQWGKFSSGDLTQETTIATTTAEENATEKPVRTKIKPSRISWIIDGHDHDESGVYTDDHVQQKTTTKDLVYTTQVVNNTRPEVEETTSEWLSVGSTTERISWILDHFDKPKEIVRTTEGPGYRTTRNVTSPRASTKPTLISETTNSDFVGTTEKGLELNITTDASIETSHTTAQRKLSFDWIIDGEENEEPQEKTSNTKTTTATVPTTEITSATTEQPKLHFDWIIDGRDVVEPQANSNTTLPESTTEATGTTPGQRKLQFDWIIDGEEVVEPQENSLTTTTATTVTIRTTVASDVLENSTAHPTKPQPVKISWIIDGEEASREASSSSTIQPKLTTREAISDAGTPRSSHPLDNPSSIENMLESFERHEEKKPILRVLTGNESSEQTTTDLYERQVWLKKFEEQANPNQNELMDTFGTVLDAKALDKMGPKINPLNRHTWNAADTQILSLCERVALKMRNKVAPLAEAETKEKGETITASPSMQFTSRAPGGFPVSGETMKASAQFMFNPNFGMPSIPVCFYMTPANFRMPMWSNSPSFMGMQGAHFGGSSNPGGGIFFVPQQFGPSGNFFGGSGGSGAGGQGANIFSKNASPQKPSNGQQQQVYCSYMQNQPGQGAGQPQTSNQQQQSGQTNFSNANFKMRHANQSSSAHQQGQVIYASYAGLPHQPILERSRCPDPEQLSCFGQQECIAASRWCDNVVDCSDGSDESACTCADRVDEERLCDGYADCPMGEDELGCFGCEPLAYSCYENPEEFAKHNHSTISMCYNRLERCDGYMNCLNGRDEQQCSMLVTDVADHMSHAASASEGFLYHNYRGDWHPVCNNGDKWAASACELDGKTGTDLPASLNVSFSAMSLPGPFIEPSLHAGVLFAQACHGRNGQDSLVDHMAYVKCPPMKCGMPHKTTKPEHSKKVKKAVSESKEIVGDGRIVGGSYPNALQWPFIVAIYRDGKFHCGGTIYSDRWIISAAHCVINFGKYYYEVRAGLLRRTSYSPATQIQPVTHVVVHQAYERRSMRNDLSLLRLANRLHFNRWVKPICLPDMGRTTMGKDWIWGPEENTLCTVVGWGAIREKGPSSDPMRQVVVPIRKRCVEPEDQASEDICAGDPNGGRDACQGDSGGPLFCRSVSQPEEFYLAGVVSHGNGCARPQEFGVYTRAALYLDWLEMAVTPRLLPTRQPLQLCPGFICVWGGKRCIAKRQRCDRNVDCLGGEDEVGCVYNFIPDMVGGVRQNVSTTTESDYHPVKEHKEELAESKLREVIPIKDYDLWAEQNEEGDWESTTAFEENKTTQWQTDLPLTDETSSTTSADLSTQGETTESYTEIASTNPSSILSSTNAQTTISSTISDSYPSTTESILETTSTLPVTLPSTIAPTTTIPTSTEDLIKLTDLVTKFIESTTLGTTKAVETSTASLTTTEAATTVTTEGVKGTTDTEFTTTISTSTSFTVSPLTTITTTVTTKNPVETTSLAPTTSTHSVQTTTTKSSSTHSQKNQMQIPNKFVCKIMSQIVDIMMRCDRKVDCEDGTDELDCTCRDFLKGSLKGLICDGKADCEDLTDEQDCVDCQAHEFRCPLSKTCLPLSKRCDNKVDCKFKEDEKDCFALTNGHDVHFDVHQQPKFSSTGIFSRNAHGVWRVVCTHETGYHQHQANTADAVCALLGFKGAHNFNSSEFVSQQEMHPITPELKAGKTGMVAQLRSMIGDNIQFTDNEVIIPELGPPSASRPDKDRLLPRKCLGIYVECNPLSNKTTPLKTFSAGQAVKQKPKEQVPVLLPTIETHNKPNVHFKPQIPPVVVNKKDEILDRLDNLIKSKKNKTILVNEQLHEAIEELHWPWLADVYSNGDLWCIGVLIDKASVLVHESCLFGIGLNSHYLSVLLGGGKTKRSAHKSNHEQIRRVNCFQPVPKSDVLLLHLENPVRFTHHVLPTFLPDSSHYNQSPTRDCISVLHDNATGRIKTVAITRIDNDVNCNSCYKLQEKQPPANLMRLLNVSAEDMASISEEVELINGVAPTELPAITKFTSCNQFGLKNVSDSHHNPSDQGILVCRDSHTGWFPTAMFNYNNSDCQSFRQPFSIRTLEMAYNSLQSIIDKPSCKILQPALECNTHRCPLGNCLPQTAICNERFDCHDGSDEDETKCRQQKQRCAPGEMKCRTSFKCVPKNKFCDHVSDCEDMTDEPTICSCFTYLQATDPSKICDGKRNCWDKSDESSVLCNCTADHFQCSSSPEDCIPRDFVCDREKDCPNGEDERYCFGIEHPLDQQKKDFWAKSQHTQPEIAPQYGQVIEQTYGIWHTKCFPKSKPPQMDEVREICKKLGYNPYRQPSYRLIDDMENKPVHTYELADRQGRSFSNETLVGKYRDSTKALIISKFSPLQLNERLTLFLKSSRPIAELVKWNATDSSMCYRLEIRCA</sequence>
<feature type="compositionally biased region" description="Polar residues" evidence="4">
    <location>
        <begin position="1497"/>
        <end position="1538"/>
    </location>
</feature>
<dbReference type="Pfam" id="PF09342">
    <property type="entry name" value="DUF1986"/>
    <property type="match status" value="1"/>
</dbReference>
<comment type="caution">
    <text evidence="2">Lacks conserved residue(s) required for the propagation of feature annotation.</text>
</comment>
<dbReference type="PROSITE" id="PS00134">
    <property type="entry name" value="TRYPSIN_HIS"/>
    <property type="match status" value="1"/>
</dbReference>
<dbReference type="PROSITE" id="PS01209">
    <property type="entry name" value="LDLRA_1"/>
    <property type="match status" value="2"/>
</dbReference>
<dbReference type="RefSeq" id="XP_016990373.2">
    <property type="nucleotide sequence ID" value="XM_017134884.2"/>
</dbReference>
<keyword evidence="5" id="KW-0472">Membrane</keyword>
<evidence type="ECO:0000256" key="2">
    <source>
        <dbReference type="PROSITE-ProRule" id="PRU00124"/>
    </source>
</evidence>
<dbReference type="GeneID" id="108052497"/>
<keyword evidence="3" id="KW-0378">Hydrolase</keyword>
<dbReference type="PANTHER" id="PTHR24258">
    <property type="entry name" value="SERINE PROTEASE-RELATED"/>
    <property type="match status" value="1"/>
</dbReference>
<dbReference type="PANTHER" id="PTHR24258:SF116">
    <property type="entry name" value="FI16631P1-RELATED"/>
    <property type="match status" value="1"/>
</dbReference>
<feature type="disulfide bond" evidence="2">
    <location>
        <begin position="918"/>
        <end position="933"/>
    </location>
</feature>
<dbReference type="SMART" id="SM00192">
    <property type="entry name" value="LDLa"/>
    <property type="match status" value="9"/>
</dbReference>
<dbReference type="Pfam" id="PF00057">
    <property type="entry name" value="Ldl_recept_a"/>
    <property type="match status" value="2"/>
</dbReference>
<dbReference type="InterPro" id="IPR015420">
    <property type="entry name" value="Peptidase_S1A_nudel"/>
</dbReference>
<feature type="compositionally biased region" description="Polar residues" evidence="4">
    <location>
        <begin position="345"/>
        <end position="359"/>
    </location>
</feature>
<dbReference type="SUPFAM" id="SSF57424">
    <property type="entry name" value="LDL receptor-like module"/>
    <property type="match status" value="7"/>
</dbReference>
<feature type="compositionally biased region" description="Polar residues" evidence="4">
    <location>
        <begin position="699"/>
        <end position="709"/>
    </location>
</feature>
<reference evidence="7" key="2">
    <citation type="submission" date="2025-05" db="UniProtKB">
        <authorList>
            <consortium name="EnsemblMetazoa"/>
        </authorList>
    </citation>
    <scope>IDENTIFICATION</scope>
</reference>
<feature type="region of interest" description="Disordered" evidence="4">
    <location>
        <begin position="338"/>
        <end position="359"/>
    </location>
</feature>
<feature type="disulfide bond" evidence="2">
    <location>
        <begin position="2447"/>
        <end position="2462"/>
    </location>
</feature>
<evidence type="ECO:0000313" key="8">
    <source>
        <dbReference type="Proteomes" id="UP001652680"/>
    </source>
</evidence>
<dbReference type="InterPro" id="IPR018114">
    <property type="entry name" value="TRYPSIN_HIS"/>
</dbReference>
<organism evidence="7 8">
    <name type="scientific">Drosophila rhopaloa</name>
    <name type="common">Fruit fly</name>
    <dbReference type="NCBI Taxonomy" id="1041015"/>
    <lineage>
        <taxon>Eukaryota</taxon>
        <taxon>Metazoa</taxon>
        <taxon>Ecdysozoa</taxon>
        <taxon>Arthropoda</taxon>
        <taxon>Hexapoda</taxon>
        <taxon>Insecta</taxon>
        <taxon>Pterygota</taxon>
        <taxon>Neoptera</taxon>
        <taxon>Endopterygota</taxon>
        <taxon>Diptera</taxon>
        <taxon>Brachycera</taxon>
        <taxon>Muscomorpha</taxon>
        <taxon>Ephydroidea</taxon>
        <taxon>Drosophilidae</taxon>
        <taxon>Drosophila</taxon>
        <taxon>Sophophora</taxon>
    </lineage>
</organism>
<evidence type="ECO:0000259" key="6">
    <source>
        <dbReference type="PROSITE" id="PS50240"/>
    </source>
</evidence>
<keyword evidence="5" id="KW-0812">Transmembrane</keyword>
<dbReference type="PROSITE" id="PS00135">
    <property type="entry name" value="TRYPSIN_SER"/>
    <property type="match status" value="1"/>
</dbReference>
<keyword evidence="8" id="KW-1185">Reference proteome</keyword>
<feature type="compositionally biased region" description="Polar residues" evidence="4">
    <location>
        <begin position="809"/>
        <end position="831"/>
    </location>
</feature>
<dbReference type="InterPro" id="IPR023415">
    <property type="entry name" value="LDLR_class-A_CS"/>
</dbReference>
<dbReference type="SMART" id="SM00020">
    <property type="entry name" value="Tryp_SPc"/>
    <property type="match status" value="1"/>
</dbReference>
<feature type="region of interest" description="Disordered" evidence="4">
    <location>
        <begin position="791"/>
        <end position="853"/>
    </location>
</feature>
<dbReference type="PRINTS" id="PR00261">
    <property type="entry name" value="LDLRECEPTOR"/>
</dbReference>
<keyword evidence="5" id="KW-1133">Transmembrane helix</keyword>
<dbReference type="CDD" id="cd00112">
    <property type="entry name" value="LDLa"/>
    <property type="match status" value="8"/>
</dbReference>
<dbReference type="SUPFAM" id="SSF50494">
    <property type="entry name" value="Trypsin-like serine proteases"/>
    <property type="match status" value="2"/>
</dbReference>
<dbReference type="InterPro" id="IPR043504">
    <property type="entry name" value="Peptidase_S1_PA_chymotrypsin"/>
</dbReference>
<feature type="region of interest" description="Disordered" evidence="4">
    <location>
        <begin position="1683"/>
        <end position="1708"/>
    </location>
</feature>
<name>A0ABM5I5D1_DRORH</name>
<reference evidence="8" key="1">
    <citation type="journal article" date="2021" name="Elife">
        <title>Highly contiguous assemblies of 101 drosophilid genomes.</title>
        <authorList>
            <person name="Kim B.Y."/>
            <person name="Wang J.R."/>
            <person name="Miller D.E."/>
            <person name="Barmina O."/>
            <person name="Delaney E."/>
            <person name="Thompson A."/>
            <person name="Comeault A.A."/>
            <person name="Peede D."/>
            <person name="D'Agostino E.R."/>
            <person name="Pelaez J."/>
            <person name="Aguilar J.M."/>
            <person name="Haji D."/>
            <person name="Matsunaga T."/>
            <person name="Armstrong E.E."/>
            <person name="Zych M."/>
            <person name="Ogawa Y."/>
            <person name="Stamenkovic-Radak M."/>
            <person name="Jelic M."/>
            <person name="Veselinovic M.S."/>
            <person name="Tanaskovic M."/>
            <person name="Eric P."/>
            <person name="Gao J.J."/>
            <person name="Katoh T.K."/>
            <person name="Toda M.J."/>
            <person name="Watabe H."/>
            <person name="Watada M."/>
            <person name="Davis J.S."/>
            <person name="Moyle L.C."/>
            <person name="Manoli G."/>
            <person name="Bertolini E."/>
            <person name="Kostal V."/>
            <person name="Hawley R.S."/>
            <person name="Takahashi A."/>
            <person name="Jones C.D."/>
            <person name="Price D.K."/>
            <person name="Whiteman N."/>
            <person name="Kopp A."/>
            <person name="Matute D.R."/>
            <person name="Petrov D.A."/>
        </authorList>
    </citation>
    <scope>NUCLEOTIDE SEQUENCE [LARGE SCALE GENOMIC DNA]</scope>
</reference>
<feature type="transmembrane region" description="Helical" evidence="5">
    <location>
        <begin position="29"/>
        <end position="49"/>
    </location>
</feature>
<evidence type="ECO:0000313" key="7">
    <source>
        <dbReference type="EnsemblMetazoa" id="XP_016990373.2"/>
    </source>
</evidence>
<dbReference type="InterPro" id="IPR002172">
    <property type="entry name" value="LDrepeatLR_classA_rpt"/>
</dbReference>
<dbReference type="EnsemblMetazoa" id="XM_017134884.2">
    <property type="protein sequence ID" value="XP_016990373.2"/>
    <property type="gene ID" value="LOC108052497"/>
</dbReference>
<dbReference type="CDD" id="cd00190">
    <property type="entry name" value="Tryp_SPc"/>
    <property type="match status" value="1"/>
</dbReference>
<feature type="disulfide bond" evidence="2">
    <location>
        <begin position="1402"/>
        <end position="1414"/>
    </location>
</feature>
<dbReference type="PROSITE" id="PS50068">
    <property type="entry name" value="LDLRA_2"/>
    <property type="match status" value="8"/>
</dbReference>
<feature type="region of interest" description="Disordered" evidence="4">
    <location>
        <begin position="456"/>
        <end position="476"/>
    </location>
</feature>
<feature type="disulfide bond" evidence="2">
    <location>
        <begin position="1421"/>
        <end position="1436"/>
    </location>
</feature>
<feature type="region of interest" description="Disordered" evidence="4">
    <location>
        <begin position="542"/>
        <end position="579"/>
    </location>
</feature>